<dbReference type="FunFam" id="2.60.40.10:FF:000107">
    <property type="entry name" value="Myosin, light chain kinase a"/>
    <property type="match status" value="1"/>
</dbReference>
<comment type="subcellular location">
    <subcellularLocation>
        <location evidence="2">Endomembrane system</location>
    </subcellularLocation>
    <subcellularLocation>
        <location evidence="1">Membrane</location>
        <topology evidence="1">Single-pass membrane protein</topology>
    </subcellularLocation>
</comment>
<dbReference type="EMBL" id="JASPKZ010000435">
    <property type="protein sequence ID" value="KAJ9600280.1"/>
    <property type="molecule type" value="Genomic_DNA"/>
</dbReference>
<dbReference type="GO" id="GO:0007169">
    <property type="term" value="P:cell surface receptor protein tyrosine kinase signaling pathway"/>
    <property type="evidence" value="ECO:0007669"/>
    <property type="project" value="TreeGrafter"/>
</dbReference>
<keyword evidence="18" id="KW-0479">Metal-binding</keyword>
<evidence type="ECO:0000256" key="4">
    <source>
        <dbReference type="ARBA" id="ARBA00022692"/>
    </source>
</evidence>
<feature type="binding site" evidence="17">
    <location>
        <position position="920"/>
    </location>
    <ligand>
        <name>ATP</name>
        <dbReference type="ChEBI" id="CHEBI:30616"/>
    </ligand>
</feature>
<evidence type="ECO:0000256" key="5">
    <source>
        <dbReference type="ARBA" id="ARBA00022741"/>
    </source>
</evidence>
<dbReference type="GO" id="GO:0004714">
    <property type="term" value="F:transmembrane receptor protein tyrosine kinase activity"/>
    <property type="evidence" value="ECO:0007669"/>
    <property type="project" value="UniProtKB-EC"/>
</dbReference>
<dbReference type="InterPro" id="IPR008266">
    <property type="entry name" value="Tyr_kinase_AS"/>
</dbReference>
<evidence type="ECO:0000259" key="22">
    <source>
        <dbReference type="PROSITE" id="PS50835"/>
    </source>
</evidence>
<dbReference type="PROSITE" id="PS00109">
    <property type="entry name" value="PROTEIN_KINASE_TYR"/>
    <property type="match status" value="1"/>
</dbReference>
<keyword evidence="10" id="KW-0829">Tyrosine-protein kinase</keyword>
<dbReference type="SUPFAM" id="SSF56112">
    <property type="entry name" value="Protein kinase-like (PK-like)"/>
    <property type="match status" value="1"/>
</dbReference>
<dbReference type="InterPro" id="IPR001245">
    <property type="entry name" value="Ser-Thr/Tyr_kinase_cat_dom"/>
</dbReference>
<accession>A0AAD8ER95</accession>
<dbReference type="GO" id="GO:0046872">
    <property type="term" value="F:metal ion binding"/>
    <property type="evidence" value="ECO:0007669"/>
    <property type="project" value="UniProtKB-KW"/>
</dbReference>
<feature type="domain" description="Ig-like" evidence="22">
    <location>
        <begin position="310"/>
        <end position="415"/>
    </location>
</feature>
<keyword evidence="6" id="KW-0418">Kinase</keyword>
<dbReference type="AlphaFoldDB" id="A0AAD8ER95"/>
<evidence type="ECO:0000256" key="12">
    <source>
        <dbReference type="ARBA" id="ARBA00023170"/>
    </source>
</evidence>
<proteinExistence type="predicted"/>
<keyword evidence="9 20" id="KW-0472">Membrane</keyword>
<reference evidence="23" key="1">
    <citation type="journal article" date="2023" name="IScience">
        <title>Live-bearing cockroach genome reveals convergent evolutionary mechanisms linked to viviparity in insects and beyond.</title>
        <authorList>
            <person name="Fouks B."/>
            <person name="Harrison M.C."/>
            <person name="Mikhailova A.A."/>
            <person name="Marchal E."/>
            <person name="English S."/>
            <person name="Carruthers M."/>
            <person name="Jennings E.C."/>
            <person name="Chiamaka E.L."/>
            <person name="Frigard R.A."/>
            <person name="Pippel M."/>
            <person name="Attardo G.M."/>
            <person name="Benoit J.B."/>
            <person name="Bornberg-Bauer E."/>
            <person name="Tobe S.S."/>
        </authorList>
    </citation>
    <scope>NUCLEOTIDE SEQUENCE</scope>
    <source>
        <strain evidence="23">Stay&amp;Tobe</strain>
    </source>
</reference>
<dbReference type="InterPro" id="IPR050122">
    <property type="entry name" value="RTK"/>
</dbReference>
<dbReference type="GO" id="GO:0005886">
    <property type="term" value="C:plasma membrane"/>
    <property type="evidence" value="ECO:0007669"/>
    <property type="project" value="TreeGrafter"/>
</dbReference>
<sequence>SNKPMVLTGEVVIEVNKYDIVTLPCWATSPDVNIVLTKIDEEIQFGKQKNSNMTVTFNKTLGFKLEGLTLKNAGYYVCSVEGHENELFYNVRVQARNSYLMAPTITKDSNLVKTDLVAREGSTLKLACRNLQNKDIITSSIAWDIPSHMKTVFNELPCTDNKIHNCKEKVLTVDNITSNEAGTYTCTVAARGLPSKSKSINLQVIGENELGLNISSSWDPSIQVVKGPEPMKMVIDYMAPENVTVKWYGPDGQQLDINSNKYLIKISFNQIILEVMNVSLKDAGPYSLQVFDKSMDGKWYNTSVSIAGKPELEMKSPGILFNPGRSVIFSCIVYSPAPVDIQMTFTRCDLMQDSNCNDNTTSTLLNETRITNFRRTYVLKYTLDVEEEGIVRCIANNSCKKNCGRSVVSHNIYLTELEERNSLLSLINKPEEFVTGTSITMTCTASAYFFHSYPFWQLYEQRYRNPQTISNSTEFSIYTNRSQYTFFSSLTIKNVTKALDEKYIQCDIQNSSDYPSNAQVDAIYLKVQEPELPKIIKTNLNKDIEVKMPDAAILYCKTTGVPKPELIWLKDGVEVNTDNDKTIRINKKNESLIIKAVLPELKGEYSCEAKNTFGRDSRKAKIIITNEPGPISVGLLVTLLVLVPAVLGLLIFLVIKIRRERKLQRELNLAGLANFEKGALENINPELPVDEQAELLPYDKSWEFPVEKLKLGKMLGAGAFGVVMKAEAYGILEDEEKTTVAVKMEPPPKRLNKKFVVLVEFCRYGNLHNYLIRHRDDFVDQVDHTTGEINLAIGMEKLARSQSTKSKTTLKQRLLSYSSSLIGGNNSGGSSVPGSPAVIEVAGLGSDMSVVYSPNGEVDDCLLSNGSGEQPQWRVKYTGDYIDSSINVCTQNLLCWAFQIACGMEYLASRKVLHGDLAARNILLTDDNIVKICDFGLARSMYKSDNYKKKGGGPLPVKWMALESIRDHIFSTQSDVWSFGIVLWELFSLARTPYP</sequence>
<feature type="binding site" evidence="17">
    <location>
        <begin position="716"/>
        <end position="723"/>
    </location>
    <ligand>
        <name>ATP</name>
        <dbReference type="ChEBI" id="CHEBI:30616"/>
    </ligand>
</feature>
<keyword evidence="3" id="KW-0808">Transferase</keyword>
<dbReference type="Proteomes" id="UP001233999">
    <property type="component" value="Unassembled WGS sequence"/>
</dbReference>
<dbReference type="InterPro" id="IPR013098">
    <property type="entry name" value="Ig_I-set"/>
</dbReference>
<dbReference type="Gene3D" id="3.30.200.20">
    <property type="entry name" value="Phosphorylase Kinase, domain 1"/>
    <property type="match status" value="1"/>
</dbReference>
<evidence type="ECO:0000256" key="14">
    <source>
        <dbReference type="ARBA" id="ARBA00023319"/>
    </source>
</evidence>
<evidence type="ECO:0000256" key="17">
    <source>
        <dbReference type="PIRSR" id="PIRSR000615-2"/>
    </source>
</evidence>
<evidence type="ECO:0000256" key="15">
    <source>
        <dbReference type="ARBA" id="ARBA00051243"/>
    </source>
</evidence>
<dbReference type="FunFam" id="1.10.510.10:FF:001512">
    <property type="entry name" value="Receptor tyrosine-protein kinase erbB-2"/>
    <property type="match status" value="1"/>
</dbReference>
<organism evidence="23 24">
    <name type="scientific">Diploptera punctata</name>
    <name type="common">Pacific beetle cockroach</name>
    <dbReference type="NCBI Taxonomy" id="6984"/>
    <lineage>
        <taxon>Eukaryota</taxon>
        <taxon>Metazoa</taxon>
        <taxon>Ecdysozoa</taxon>
        <taxon>Arthropoda</taxon>
        <taxon>Hexapoda</taxon>
        <taxon>Insecta</taxon>
        <taxon>Pterygota</taxon>
        <taxon>Neoptera</taxon>
        <taxon>Polyneoptera</taxon>
        <taxon>Dictyoptera</taxon>
        <taxon>Blattodea</taxon>
        <taxon>Blaberoidea</taxon>
        <taxon>Blaberidae</taxon>
        <taxon>Diplopterinae</taxon>
        <taxon>Diploptera</taxon>
    </lineage>
</organism>
<dbReference type="SMART" id="SM00408">
    <property type="entry name" value="IGc2"/>
    <property type="match status" value="3"/>
</dbReference>
<dbReference type="PANTHER" id="PTHR24416:SF600">
    <property type="entry name" value="PDGF- AND VEGF-RECEPTOR RELATED, ISOFORM J"/>
    <property type="match status" value="1"/>
</dbReference>
<keyword evidence="18" id="KW-0460">Magnesium</keyword>
<feature type="domain" description="Protein kinase" evidence="21">
    <location>
        <begin position="709"/>
        <end position="995"/>
    </location>
</feature>
<name>A0AAD8ER95_DIPPU</name>
<evidence type="ECO:0000256" key="2">
    <source>
        <dbReference type="ARBA" id="ARBA00004308"/>
    </source>
</evidence>
<reference evidence="23" key="2">
    <citation type="submission" date="2023-05" db="EMBL/GenBank/DDBJ databases">
        <authorList>
            <person name="Fouks B."/>
        </authorList>
    </citation>
    <scope>NUCLEOTIDE SEQUENCE</scope>
    <source>
        <strain evidence="23">Stay&amp;Tobe</strain>
        <tissue evidence="23">Testes</tissue>
    </source>
</reference>
<evidence type="ECO:0000256" key="11">
    <source>
        <dbReference type="ARBA" id="ARBA00023157"/>
    </source>
</evidence>
<evidence type="ECO:0000256" key="20">
    <source>
        <dbReference type="SAM" id="Phobius"/>
    </source>
</evidence>
<feature type="non-terminal residue" evidence="23">
    <location>
        <position position="1"/>
    </location>
</feature>
<keyword evidence="13" id="KW-0325">Glycoprotein</keyword>
<dbReference type="Gene3D" id="2.60.40.10">
    <property type="entry name" value="Immunoglobulins"/>
    <property type="match status" value="5"/>
</dbReference>
<dbReference type="InterPro" id="IPR003598">
    <property type="entry name" value="Ig_sub2"/>
</dbReference>
<feature type="transmembrane region" description="Helical" evidence="20">
    <location>
        <begin position="631"/>
        <end position="655"/>
    </location>
</feature>
<dbReference type="Pfam" id="PF07679">
    <property type="entry name" value="I-set"/>
    <property type="match status" value="1"/>
</dbReference>
<evidence type="ECO:0000256" key="9">
    <source>
        <dbReference type="ARBA" id="ARBA00023136"/>
    </source>
</evidence>
<protein>
    <recommendedName>
        <fullName evidence="25">Vascular endothelial growth factor receptor 1</fullName>
    </recommendedName>
</protein>
<dbReference type="InterPro" id="IPR000719">
    <property type="entry name" value="Prot_kinase_dom"/>
</dbReference>
<dbReference type="PROSITE" id="PS50011">
    <property type="entry name" value="PROTEIN_KINASE_DOM"/>
    <property type="match status" value="1"/>
</dbReference>
<comment type="catalytic activity">
    <reaction evidence="15">
        <text>L-tyrosyl-[protein] + ATP = O-phospho-L-tyrosyl-[protein] + ADP + H(+)</text>
        <dbReference type="Rhea" id="RHEA:10596"/>
        <dbReference type="Rhea" id="RHEA-COMP:10136"/>
        <dbReference type="Rhea" id="RHEA-COMP:20101"/>
        <dbReference type="ChEBI" id="CHEBI:15378"/>
        <dbReference type="ChEBI" id="CHEBI:30616"/>
        <dbReference type="ChEBI" id="CHEBI:46858"/>
        <dbReference type="ChEBI" id="CHEBI:61978"/>
        <dbReference type="ChEBI" id="CHEBI:456216"/>
        <dbReference type="EC" id="2.7.10.1"/>
    </reaction>
</comment>
<dbReference type="Gene3D" id="1.10.510.10">
    <property type="entry name" value="Transferase(Phosphotransferase) domain 1"/>
    <property type="match status" value="1"/>
</dbReference>
<dbReference type="InterPro" id="IPR013783">
    <property type="entry name" value="Ig-like_fold"/>
</dbReference>
<evidence type="ECO:0000256" key="18">
    <source>
        <dbReference type="PIRSR" id="PIRSR000615-3"/>
    </source>
</evidence>
<evidence type="ECO:0000256" key="19">
    <source>
        <dbReference type="PROSITE-ProRule" id="PRU10141"/>
    </source>
</evidence>
<dbReference type="GO" id="GO:0005524">
    <property type="term" value="F:ATP binding"/>
    <property type="evidence" value="ECO:0007669"/>
    <property type="project" value="UniProtKB-UniRule"/>
</dbReference>
<keyword evidence="4 20" id="KW-0812">Transmembrane</keyword>
<dbReference type="InterPro" id="IPR017441">
    <property type="entry name" value="Protein_kinase_ATP_BS"/>
</dbReference>
<feature type="non-terminal residue" evidence="23">
    <location>
        <position position="995"/>
    </location>
</feature>
<keyword evidence="5 17" id="KW-0547">Nucleotide-binding</keyword>
<dbReference type="SMART" id="SM00409">
    <property type="entry name" value="IG"/>
    <property type="match status" value="6"/>
</dbReference>
<keyword evidence="12" id="KW-0675">Receptor</keyword>
<evidence type="ECO:0000256" key="7">
    <source>
        <dbReference type="ARBA" id="ARBA00022840"/>
    </source>
</evidence>
<keyword evidence="14" id="KW-0393">Immunoglobulin domain</keyword>
<comment type="caution">
    <text evidence="23">The sequence shown here is derived from an EMBL/GenBank/DDBJ whole genome shotgun (WGS) entry which is preliminary data.</text>
</comment>
<keyword evidence="24" id="KW-1185">Reference proteome</keyword>
<dbReference type="GO" id="GO:0043235">
    <property type="term" value="C:receptor complex"/>
    <property type="evidence" value="ECO:0007669"/>
    <property type="project" value="TreeGrafter"/>
</dbReference>
<dbReference type="GO" id="GO:0051130">
    <property type="term" value="P:positive regulation of cellular component organization"/>
    <property type="evidence" value="ECO:0007669"/>
    <property type="project" value="UniProtKB-ARBA"/>
</dbReference>
<evidence type="ECO:0000313" key="24">
    <source>
        <dbReference type="Proteomes" id="UP001233999"/>
    </source>
</evidence>
<dbReference type="PANTHER" id="PTHR24416">
    <property type="entry name" value="TYROSINE-PROTEIN KINASE RECEPTOR"/>
    <property type="match status" value="1"/>
</dbReference>
<evidence type="ECO:0000256" key="8">
    <source>
        <dbReference type="ARBA" id="ARBA00022989"/>
    </source>
</evidence>
<dbReference type="GO" id="GO:0048468">
    <property type="term" value="P:cell development"/>
    <property type="evidence" value="ECO:0007669"/>
    <property type="project" value="UniProtKB-ARBA"/>
</dbReference>
<keyword evidence="11" id="KW-1015">Disulfide bond</keyword>
<keyword evidence="8 20" id="KW-1133">Transmembrane helix</keyword>
<evidence type="ECO:0008006" key="25">
    <source>
        <dbReference type="Google" id="ProtNLM"/>
    </source>
</evidence>
<dbReference type="GO" id="GO:0030182">
    <property type="term" value="P:neuron differentiation"/>
    <property type="evidence" value="ECO:0007669"/>
    <property type="project" value="UniProtKB-ARBA"/>
</dbReference>
<feature type="binding site" evidence="17 19">
    <location>
        <position position="743"/>
    </location>
    <ligand>
        <name>ATP</name>
        <dbReference type="ChEBI" id="CHEBI:30616"/>
    </ligand>
</feature>
<dbReference type="InterPro" id="IPR036179">
    <property type="entry name" value="Ig-like_dom_sf"/>
</dbReference>
<dbReference type="PROSITE" id="PS00107">
    <property type="entry name" value="PROTEIN_KINASE_ATP"/>
    <property type="match status" value="1"/>
</dbReference>
<evidence type="ECO:0000256" key="3">
    <source>
        <dbReference type="ARBA" id="ARBA00022679"/>
    </source>
</evidence>
<feature type="binding site" evidence="18">
    <location>
        <position position="921"/>
    </location>
    <ligand>
        <name>Mg(2+)</name>
        <dbReference type="ChEBI" id="CHEBI:18420"/>
    </ligand>
</feature>
<evidence type="ECO:0000256" key="16">
    <source>
        <dbReference type="PIRSR" id="PIRSR000615-1"/>
    </source>
</evidence>
<evidence type="ECO:0000256" key="6">
    <source>
        <dbReference type="ARBA" id="ARBA00022777"/>
    </source>
</evidence>
<feature type="binding site" evidence="18">
    <location>
        <position position="934"/>
    </location>
    <ligand>
        <name>Mg(2+)</name>
        <dbReference type="ChEBI" id="CHEBI:18420"/>
    </ligand>
</feature>
<dbReference type="InterPro" id="IPR007110">
    <property type="entry name" value="Ig-like_dom"/>
</dbReference>
<feature type="domain" description="Ig-like" evidence="22">
    <location>
        <begin position="533"/>
        <end position="625"/>
    </location>
</feature>
<evidence type="ECO:0000313" key="23">
    <source>
        <dbReference type="EMBL" id="KAJ9600280.1"/>
    </source>
</evidence>
<evidence type="ECO:0000256" key="1">
    <source>
        <dbReference type="ARBA" id="ARBA00004167"/>
    </source>
</evidence>
<dbReference type="GO" id="GO:0012505">
    <property type="term" value="C:endomembrane system"/>
    <property type="evidence" value="ECO:0007669"/>
    <property type="project" value="UniProtKB-SubCell"/>
</dbReference>
<evidence type="ECO:0000256" key="13">
    <source>
        <dbReference type="ARBA" id="ARBA00023180"/>
    </source>
</evidence>
<evidence type="ECO:0000259" key="21">
    <source>
        <dbReference type="PROSITE" id="PS50011"/>
    </source>
</evidence>
<dbReference type="PIRSF" id="PIRSF000615">
    <property type="entry name" value="TyrPK_CSF1-R"/>
    <property type="match status" value="1"/>
</dbReference>
<dbReference type="InterPro" id="IPR011009">
    <property type="entry name" value="Kinase-like_dom_sf"/>
</dbReference>
<keyword evidence="7 17" id="KW-0067">ATP-binding</keyword>
<evidence type="ECO:0000256" key="10">
    <source>
        <dbReference type="ARBA" id="ARBA00023137"/>
    </source>
</evidence>
<feature type="domain" description="Ig-like" evidence="22">
    <location>
        <begin position="103"/>
        <end position="201"/>
    </location>
</feature>
<dbReference type="InterPro" id="IPR003599">
    <property type="entry name" value="Ig_sub"/>
</dbReference>
<gene>
    <name evidence="23" type="ORF">L9F63_009456</name>
</gene>
<dbReference type="SUPFAM" id="SSF48726">
    <property type="entry name" value="Immunoglobulin"/>
    <property type="match status" value="6"/>
</dbReference>
<dbReference type="PROSITE" id="PS50835">
    <property type="entry name" value="IG_LIKE"/>
    <property type="match status" value="3"/>
</dbReference>
<dbReference type="Pfam" id="PF07714">
    <property type="entry name" value="PK_Tyr_Ser-Thr"/>
    <property type="match status" value="1"/>
</dbReference>
<feature type="active site" description="Proton acceptor" evidence="16">
    <location>
        <position position="916"/>
    </location>
</feature>
<dbReference type="GO" id="GO:0050793">
    <property type="term" value="P:regulation of developmental process"/>
    <property type="evidence" value="ECO:0007669"/>
    <property type="project" value="UniProtKB-ARBA"/>
</dbReference>